<dbReference type="GO" id="GO:0005524">
    <property type="term" value="F:ATP binding"/>
    <property type="evidence" value="ECO:0007669"/>
    <property type="project" value="UniProtKB-UniRule"/>
</dbReference>
<dbReference type="Proteomes" id="UP000054805">
    <property type="component" value="Unassembled WGS sequence"/>
</dbReference>
<dbReference type="EC" id="2.7.11.1" evidence="1"/>
<dbReference type="Proteomes" id="UP000054815">
    <property type="component" value="Unassembled WGS sequence"/>
</dbReference>
<dbReference type="PANTHER" id="PTHR11909">
    <property type="entry name" value="CASEIN KINASE-RELATED"/>
    <property type="match status" value="1"/>
</dbReference>
<dbReference type="Proteomes" id="UP000054632">
    <property type="component" value="Unassembled WGS sequence"/>
</dbReference>
<dbReference type="AlphaFoldDB" id="A0A0V0XT88"/>
<comment type="similarity">
    <text evidence="5">Belongs to the protein kinase superfamily.</text>
</comment>
<evidence type="ECO:0000313" key="11">
    <source>
        <dbReference type="Proteomes" id="UP000054805"/>
    </source>
</evidence>
<keyword evidence="7" id="KW-0808">Transferase</keyword>
<dbReference type="InterPro" id="IPR017441">
    <property type="entry name" value="Protein_kinase_ATP_BS"/>
</dbReference>
<name>A0A0V0XT88_TRIPS</name>
<dbReference type="SUPFAM" id="SSF56112">
    <property type="entry name" value="Protein kinase-like (PK-like)"/>
    <property type="match status" value="1"/>
</dbReference>
<keyword evidence="11" id="KW-1185">Reference proteome</keyword>
<dbReference type="InterPro" id="IPR011009">
    <property type="entry name" value="Kinase-like_dom_sf"/>
</dbReference>
<proteinExistence type="inferred from homology"/>
<dbReference type="EMBL" id="JYDU01000140">
    <property type="protein sequence ID" value="KRX91318.1"/>
    <property type="molecule type" value="Genomic_DNA"/>
</dbReference>
<dbReference type="InterPro" id="IPR008271">
    <property type="entry name" value="Ser/Thr_kinase_AS"/>
</dbReference>
<dbReference type="EMBL" id="JYDS01000214">
    <property type="protein sequence ID" value="KRZ21196.1"/>
    <property type="molecule type" value="Genomic_DNA"/>
</dbReference>
<keyword evidence="5" id="KW-0723">Serine/threonine-protein kinase</keyword>
<dbReference type="SMART" id="SM00220">
    <property type="entry name" value="S_TKc"/>
    <property type="match status" value="1"/>
</dbReference>
<evidence type="ECO:0000259" key="6">
    <source>
        <dbReference type="PROSITE" id="PS50011"/>
    </source>
</evidence>
<dbReference type="PROSITE" id="PS00107">
    <property type="entry name" value="PROTEIN_KINASE_ATP"/>
    <property type="match status" value="1"/>
</dbReference>
<dbReference type="Pfam" id="PF00069">
    <property type="entry name" value="Pkinase"/>
    <property type="match status" value="1"/>
</dbReference>
<accession>A0A0V0XT88</accession>
<organism evidence="7 12">
    <name type="scientific">Trichinella pseudospiralis</name>
    <name type="common">Parasitic roundworm</name>
    <dbReference type="NCBI Taxonomy" id="6337"/>
    <lineage>
        <taxon>Eukaryota</taxon>
        <taxon>Metazoa</taxon>
        <taxon>Ecdysozoa</taxon>
        <taxon>Nematoda</taxon>
        <taxon>Enoplea</taxon>
        <taxon>Dorylaimia</taxon>
        <taxon>Trichinellida</taxon>
        <taxon>Trichinellidae</taxon>
        <taxon>Trichinella</taxon>
    </lineage>
</organism>
<gene>
    <name evidence="8" type="ORF">T4A_14383</name>
    <name evidence="9" type="ORF">T4B_8635</name>
    <name evidence="7" type="ORF">T4E_9968</name>
</gene>
<sequence>LMGSNRQSSSTDSDLTRELRQLIKSEKWSIQGELGSGISGGVFSMKKGRLFNKKTYALKVITDKVMFENERNALKELKNISYFPQLIQCKLGLRYHCIVMSQQLCDISMMMSLMKEKKFSIMTTTKVFRDCVQALWVMHEKGLLHRDVKPSNILISMDGRRVLLSDFSHSTKYLPGEHETFVSQFIGTPIYASMNVHYLYEPTRRDDLISLFYSAVEMLGLLPWACCRSYVEVIWQKQHKLNFLRALPLNYQEIYYYLLKVAQHHCPRYDYVISQLDAVIERHSSTADFSYDWQVEDALLEECGEEILKKMKKHRQIRKHRCFLCY</sequence>
<feature type="binding site" evidence="4">
    <location>
        <position position="59"/>
    </location>
    <ligand>
        <name>ATP</name>
        <dbReference type="ChEBI" id="CHEBI:30616"/>
    </ligand>
</feature>
<dbReference type="GO" id="GO:0004674">
    <property type="term" value="F:protein serine/threonine kinase activity"/>
    <property type="evidence" value="ECO:0007669"/>
    <property type="project" value="UniProtKB-KW"/>
</dbReference>
<keyword evidence="7" id="KW-0418">Kinase</keyword>
<evidence type="ECO:0000256" key="5">
    <source>
        <dbReference type="RuleBase" id="RU000304"/>
    </source>
</evidence>
<evidence type="ECO:0000313" key="10">
    <source>
        <dbReference type="Proteomes" id="UP000054632"/>
    </source>
</evidence>
<evidence type="ECO:0000313" key="9">
    <source>
        <dbReference type="EMBL" id="KRZ21196.1"/>
    </source>
</evidence>
<evidence type="ECO:0000313" key="7">
    <source>
        <dbReference type="EMBL" id="KRX91316.1"/>
    </source>
</evidence>
<dbReference type="EMBL" id="JYDR01000047">
    <property type="protein sequence ID" value="KRY72239.1"/>
    <property type="molecule type" value="Genomic_DNA"/>
</dbReference>
<evidence type="ECO:0000313" key="12">
    <source>
        <dbReference type="Proteomes" id="UP000054815"/>
    </source>
</evidence>
<dbReference type="Gene3D" id="1.10.510.10">
    <property type="entry name" value="Transferase(Phosphotransferase) domain 1"/>
    <property type="match status" value="1"/>
</dbReference>
<evidence type="ECO:0000256" key="2">
    <source>
        <dbReference type="ARBA" id="ARBA00022741"/>
    </source>
</evidence>
<reference evidence="10 11" key="1">
    <citation type="submission" date="2015-01" db="EMBL/GenBank/DDBJ databases">
        <title>Evolution of Trichinella species and genotypes.</title>
        <authorList>
            <person name="Korhonen P.K."/>
            <person name="Edoardo P."/>
            <person name="Giuseppe L.R."/>
            <person name="Gasser R.B."/>
        </authorList>
    </citation>
    <scope>NUCLEOTIDE SEQUENCE [LARGE SCALE GENOMIC DNA]</scope>
    <source>
        <strain evidence="8">ISS13</strain>
        <strain evidence="7">ISS141</strain>
        <strain evidence="9">ISS588</strain>
    </source>
</reference>
<evidence type="ECO:0000313" key="8">
    <source>
        <dbReference type="EMBL" id="KRY72238.1"/>
    </source>
</evidence>
<dbReference type="EMBL" id="JYDU01000140">
    <property type="protein sequence ID" value="KRX91316.1"/>
    <property type="molecule type" value="Genomic_DNA"/>
</dbReference>
<dbReference type="PROSITE" id="PS50011">
    <property type="entry name" value="PROTEIN_KINASE_DOM"/>
    <property type="match status" value="1"/>
</dbReference>
<evidence type="ECO:0000256" key="1">
    <source>
        <dbReference type="ARBA" id="ARBA00012513"/>
    </source>
</evidence>
<keyword evidence="3 4" id="KW-0067">ATP-binding</keyword>
<dbReference type="PROSITE" id="PS00108">
    <property type="entry name" value="PROTEIN_KINASE_ST"/>
    <property type="match status" value="1"/>
</dbReference>
<dbReference type="InterPro" id="IPR000719">
    <property type="entry name" value="Prot_kinase_dom"/>
</dbReference>
<evidence type="ECO:0000256" key="3">
    <source>
        <dbReference type="ARBA" id="ARBA00022840"/>
    </source>
</evidence>
<dbReference type="EMBL" id="JYDR01000047">
    <property type="protein sequence ID" value="KRY72238.1"/>
    <property type="molecule type" value="Genomic_DNA"/>
</dbReference>
<feature type="non-terminal residue" evidence="7">
    <location>
        <position position="1"/>
    </location>
</feature>
<protein>
    <recommendedName>
        <fullName evidence="1">non-specific serine/threonine protein kinase</fullName>
        <ecNumber evidence="1">2.7.11.1</ecNumber>
    </recommendedName>
</protein>
<comment type="caution">
    <text evidence="7">The sequence shown here is derived from an EMBL/GenBank/DDBJ whole genome shotgun (WGS) entry which is preliminary data.</text>
</comment>
<dbReference type="InterPro" id="IPR050235">
    <property type="entry name" value="CK1_Ser-Thr_kinase"/>
</dbReference>
<keyword evidence="2 4" id="KW-0547">Nucleotide-binding</keyword>
<feature type="domain" description="Protein kinase" evidence="6">
    <location>
        <begin position="28"/>
        <end position="280"/>
    </location>
</feature>
<evidence type="ECO:0000256" key="4">
    <source>
        <dbReference type="PROSITE-ProRule" id="PRU10141"/>
    </source>
</evidence>